<feature type="transmembrane region" description="Helical" evidence="1">
    <location>
        <begin position="517"/>
        <end position="537"/>
    </location>
</feature>
<dbReference type="EMBL" id="SGWQ01000001">
    <property type="protein sequence ID" value="RZS44769.1"/>
    <property type="molecule type" value="Genomic_DNA"/>
</dbReference>
<sequence>MALVIVAALIAIAVLAPVLVPGFVLTYDMVFTPSMSLVPDALGLGSALPRSVPADAVIALATGVLPGDLVQKIILAAALFAGALGAGRLVPTDSTWTRVIAATAYGWSGYVAERLVIGHWPLLLSYACLPWIAAAGLAMRRREPKATARLILALAPAVLTPPGGLIAAAVAITTAGARRAWITVGIAVVINAPWWVPSVLNPAGGGSDPFGVTAFASRAESWGGPVTSLLGLGGIWNSATVPASRTSPIAPLLILAMVAVALYGMRELARRWGPRPAIGLLLLGAFGVLVAALGALPVGEDVMRWTVANVPGGGLLRDAQKFVAWWALPLAIGFALAVETVAKRRVVLLAAAAALPVAMLPDLAWGAAGRLEAVDYPDDWERVRAVVAADDRPGDVLALPLSTFRKFDWNDRRTQLDPAPRWFDRPTVIEDLLPAGGGVVRGEDPRAEQVRAAIASRKPLGQAGIGWVLVEHGTPGPLDQSIVDGLPAVHSGQWLTLYRVPDPVAPVEVRTPPKAPVLVADFAALALIAAGLLSRVLPAGRFNLTRRGVRSEE</sequence>
<keyword evidence="3" id="KW-1185">Reference proteome</keyword>
<dbReference type="Proteomes" id="UP000294257">
    <property type="component" value="Unassembled WGS sequence"/>
</dbReference>
<name>A0A4Q7L550_9PSEU</name>
<comment type="caution">
    <text evidence="2">The sequence shown here is derived from an EMBL/GenBank/DDBJ whole genome shotgun (WGS) entry which is preliminary data.</text>
</comment>
<feature type="transmembrane region" description="Helical" evidence="1">
    <location>
        <begin position="150"/>
        <end position="172"/>
    </location>
</feature>
<dbReference type="OrthoDB" id="3463898at2"/>
<organism evidence="2 3">
    <name type="scientific">Herbihabitans rhizosphaerae</name>
    <dbReference type="NCBI Taxonomy" id="1872711"/>
    <lineage>
        <taxon>Bacteria</taxon>
        <taxon>Bacillati</taxon>
        <taxon>Actinomycetota</taxon>
        <taxon>Actinomycetes</taxon>
        <taxon>Pseudonocardiales</taxon>
        <taxon>Pseudonocardiaceae</taxon>
        <taxon>Herbihabitans</taxon>
    </lineage>
</organism>
<feature type="transmembrane region" description="Helical" evidence="1">
    <location>
        <begin position="346"/>
        <end position="368"/>
    </location>
</feature>
<dbReference type="AlphaFoldDB" id="A0A4Q7L550"/>
<feature type="transmembrane region" description="Helical" evidence="1">
    <location>
        <begin position="117"/>
        <end position="138"/>
    </location>
</feature>
<accession>A0A4Q7L550</accession>
<evidence type="ECO:0000313" key="3">
    <source>
        <dbReference type="Proteomes" id="UP000294257"/>
    </source>
</evidence>
<proteinExistence type="predicted"/>
<reference evidence="2 3" key="1">
    <citation type="submission" date="2019-02" db="EMBL/GenBank/DDBJ databases">
        <title>Genomic Encyclopedia of Type Strains, Phase IV (KMG-IV): sequencing the most valuable type-strain genomes for metagenomic binning, comparative biology and taxonomic classification.</title>
        <authorList>
            <person name="Goeker M."/>
        </authorList>
    </citation>
    <scope>NUCLEOTIDE SEQUENCE [LARGE SCALE GENOMIC DNA]</scope>
    <source>
        <strain evidence="2 3">DSM 101727</strain>
    </source>
</reference>
<feature type="transmembrane region" description="Helical" evidence="1">
    <location>
        <begin position="319"/>
        <end position="339"/>
    </location>
</feature>
<feature type="transmembrane region" description="Helical" evidence="1">
    <location>
        <begin position="277"/>
        <end position="299"/>
    </location>
</feature>
<keyword evidence="1" id="KW-0472">Membrane</keyword>
<dbReference type="RefSeq" id="WP_130342412.1">
    <property type="nucleotide sequence ID" value="NZ_SGWQ01000001.1"/>
</dbReference>
<feature type="transmembrane region" description="Helical" evidence="1">
    <location>
        <begin position="248"/>
        <end position="265"/>
    </location>
</feature>
<keyword evidence="1" id="KW-1133">Transmembrane helix</keyword>
<gene>
    <name evidence="2" type="ORF">EV193_101648</name>
</gene>
<protein>
    <submittedName>
        <fullName evidence="2">Ca2+/Na+ antiporter</fullName>
    </submittedName>
</protein>
<keyword evidence="1" id="KW-0812">Transmembrane</keyword>
<evidence type="ECO:0000256" key="1">
    <source>
        <dbReference type="SAM" id="Phobius"/>
    </source>
</evidence>
<evidence type="ECO:0000313" key="2">
    <source>
        <dbReference type="EMBL" id="RZS44769.1"/>
    </source>
</evidence>